<protein>
    <submittedName>
        <fullName evidence="2">Uncharacterized protein</fullName>
    </submittedName>
</protein>
<dbReference type="RefSeq" id="WP_281390154.1">
    <property type="nucleotide sequence ID" value="NZ_JACCFS010000001.1"/>
</dbReference>
<keyword evidence="1" id="KW-1133">Transmembrane helix</keyword>
<keyword evidence="3" id="KW-1185">Reference proteome</keyword>
<comment type="caution">
    <text evidence="2">The sequence shown here is derived from an EMBL/GenBank/DDBJ whole genome shotgun (WGS) entry which is preliminary data.</text>
</comment>
<keyword evidence="1" id="KW-0812">Transmembrane</keyword>
<proteinExistence type="predicted"/>
<dbReference type="Proteomes" id="UP000572051">
    <property type="component" value="Unassembled WGS sequence"/>
</dbReference>
<reference evidence="2 3" key="1">
    <citation type="submission" date="2020-07" db="EMBL/GenBank/DDBJ databases">
        <title>Sequencing the genomes of 1000 actinobacteria strains.</title>
        <authorList>
            <person name="Klenk H.-P."/>
        </authorList>
    </citation>
    <scope>NUCLEOTIDE SEQUENCE [LARGE SCALE GENOMIC DNA]</scope>
    <source>
        <strain evidence="2 3">DSM 44442</strain>
    </source>
</reference>
<evidence type="ECO:0000313" key="3">
    <source>
        <dbReference type="Proteomes" id="UP000572051"/>
    </source>
</evidence>
<name>A0A7Z0ERG6_9ACTN</name>
<feature type="transmembrane region" description="Helical" evidence="1">
    <location>
        <begin position="12"/>
        <end position="39"/>
    </location>
</feature>
<evidence type="ECO:0000313" key="2">
    <source>
        <dbReference type="EMBL" id="NYJ36789.1"/>
    </source>
</evidence>
<dbReference type="EMBL" id="JACCFS010000001">
    <property type="protein sequence ID" value="NYJ36789.1"/>
    <property type="molecule type" value="Genomic_DNA"/>
</dbReference>
<keyword evidence="1" id="KW-0472">Membrane</keyword>
<dbReference type="AlphaFoldDB" id="A0A7Z0ERG6"/>
<evidence type="ECO:0000256" key="1">
    <source>
        <dbReference type="SAM" id="Phobius"/>
    </source>
</evidence>
<organism evidence="2 3">
    <name type="scientific">Nocardiopsis aegyptia</name>
    <dbReference type="NCBI Taxonomy" id="220378"/>
    <lineage>
        <taxon>Bacteria</taxon>
        <taxon>Bacillati</taxon>
        <taxon>Actinomycetota</taxon>
        <taxon>Actinomycetes</taxon>
        <taxon>Streptosporangiales</taxon>
        <taxon>Nocardiopsidaceae</taxon>
        <taxon>Nocardiopsis</taxon>
    </lineage>
</organism>
<sequence>MDKTRTISRKLGRAALFSLVRGACWAVGSALVAGIVWWVQHL</sequence>
<gene>
    <name evidence="2" type="ORF">HNR10_004670</name>
</gene>
<accession>A0A7Z0ERG6</accession>